<feature type="transmembrane region" description="Helical" evidence="6">
    <location>
        <begin position="138"/>
        <end position="160"/>
    </location>
</feature>
<dbReference type="InterPro" id="IPR036259">
    <property type="entry name" value="MFS_trans_sf"/>
</dbReference>
<feature type="transmembrane region" description="Helical" evidence="6">
    <location>
        <begin position="166"/>
        <end position="183"/>
    </location>
</feature>
<evidence type="ECO:0000256" key="4">
    <source>
        <dbReference type="ARBA" id="ARBA00022989"/>
    </source>
</evidence>
<comment type="subcellular location">
    <subcellularLocation>
        <location evidence="1">Cell membrane</location>
        <topology evidence="1">Multi-pass membrane protein</topology>
    </subcellularLocation>
</comment>
<evidence type="ECO:0000313" key="8">
    <source>
        <dbReference type="EMBL" id="GED57113.1"/>
    </source>
</evidence>
<feature type="transmembrane region" description="Helical" evidence="6">
    <location>
        <begin position="12"/>
        <end position="37"/>
    </location>
</feature>
<evidence type="ECO:0000256" key="1">
    <source>
        <dbReference type="ARBA" id="ARBA00004651"/>
    </source>
</evidence>
<feature type="transmembrane region" description="Helical" evidence="6">
    <location>
        <begin position="329"/>
        <end position="348"/>
    </location>
</feature>
<evidence type="ECO:0000256" key="2">
    <source>
        <dbReference type="ARBA" id="ARBA00022448"/>
    </source>
</evidence>
<feature type="transmembrane region" description="Helical" evidence="6">
    <location>
        <begin position="81"/>
        <end position="99"/>
    </location>
</feature>
<dbReference type="PANTHER" id="PTHR23501:SF154">
    <property type="entry name" value="MULTIDRUG-EFFLUX TRANSPORTER RV1634-RELATED"/>
    <property type="match status" value="1"/>
</dbReference>
<evidence type="ECO:0000256" key="3">
    <source>
        <dbReference type="ARBA" id="ARBA00022692"/>
    </source>
</evidence>
<keyword evidence="2" id="KW-0813">Transport</keyword>
<evidence type="ECO:0000259" key="7">
    <source>
        <dbReference type="PROSITE" id="PS50850"/>
    </source>
</evidence>
<feature type="transmembrane region" description="Helical" evidence="6">
    <location>
        <begin position="280"/>
        <end position="308"/>
    </location>
</feature>
<evidence type="ECO:0000313" key="9">
    <source>
        <dbReference type="Proteomes" id="UP000319498"/>
    </source>
</evidence>
<dbReference type="PANTHER" id="PTHR23501">
    <property type="entry name" value="MAJOR FACILITATOR SUPERFAMILY"/>
    <property type="match status" value="1"/>
</dbReference>
<dbReference type="Gene3D" id="1.20.1250.20">
    <property type="entry name" value="MFS general substrate transporter like domains"/>
    <property type="match status" value="2"/>
</dbReference>
<feature type="transmembrane region" description="Helical" evidence="6">
    <location>
        <begin position="430"/>
        <end position="452"/>
    </location>
</feature>
<dbReference type="Pfam" id="PF07690">
    <property type="entry name" value="MFS_1"/>
    <property type="match status" value="1"/>
</dbReference>
<keyword evidence="9" id="KW-1185">Reference proteome</keyword>
<feature type="transmembrane region" description="Helical" evidence="6">
    <location>
        <begin position="105"/>
        <end position="126"/>
    </location>
</feature>
<dbReference type="PROSITE" id="PS50850">
    <property type="entry name" value="MFS"/>
    <property type="match status" value="1"/>
</dbReference>
<sequence length="466" mass="49052">MMSKEGIWSAHYRALTIGIILVVTATAFEGLAVTTIAPGLSRELQGEDLYGWVFSAYLLAQLIGTVVTGQFVDRKGPAQPFIVTIVLFALGIVVAAIAPDMYTLLLGRVMQGFGAGALVNCVYTMITLRYPDSLRPQILAVFSSAYILPGLFGPYVAGIIAEQLSWRYVFWLILPFIFLSALLTTPSFRGLQPPKTSAANNRSLLLPFFLAIGTGALLFGLGKIPSIYGFLLSIAGLLTLSVPLYKLMPKGTLLARSGLPAVIASRGLFVAAYYGTQTYLVLGLTTILGLTANKAGLAVASAAISWSLAANVQAKLDKKDQGVGRKKRIIIGLVIMLIGVACTVPLPLIHQDLFGIVVAIFSQIIMGFGIGLAHPTSGAIAFSLAKAGEEGKVSAELSIADTFTPAIVIGVGGAIISVMTAFAFSLSVGITVSLLLQTFIVILGLASAARLATRSVPVQENRDTLG</sequence>
<organism evidence="8 9">
    <name type="scientific">Brevibacillus formosus</name>
    <dbReference type="NCBI Taxonomy" id="54913"/>
    <lineage>
        <taxon>Bacteria</taxon>
        <taxon>Bacillati</taxon>
        <taxon>Bacillota</taxon>
        <taxon>Bacilli</taxon>
        <taxon>Bacillales</taxon>
        <taxon>Paenibacillaceae</taxon>
        <taxon>Brevibacillus</taxon>
    </lineage>
</organism>
<reference evidence="8 9" key="1">
    <citation type="submission" date="2019-06" db="EMBL/GenBank/DDBJ databases">
        <title>Whole genome shotgun sequence of Brevibacillus formosus NBRC 15716.</title>
        <authorList>
            <person name="Hosoyama A."/>
            <person name="Uohara A."/>
            <person name="Ohji S."/>
            <person name="Ichikawa N."/>
        </authorList>
    </citation>
    <scope>NUCLEOTIDE SEQUENCE [LARGE SCALE GENOMIC DNA]</scope>
    <source>
        <strain evidence="8 9">NBRC 15716</strain>
    </source>
</reference>
<feature type="transmembrane region" description="Helical" evidence="6">
    <location>
        <begin position="49"/>
        <end position="69"/>
    </location>
</feature>
<dbReference type="Proteomes" id="UP000319498">
    <property type="component" value="Unassembled WGS sequence"/>
</dbReference>
<evidence type="ECO:0000256" key="6">
    <source>
        <dbReference type="SAM" id="Phobius"/>
    </source>
</evidence>
<comment type="caution">
    <text evidence="8">The sequence shown here is derived from an EMBL/GenBank/DDBJ whole genome shotgun (WGS) entry which is preliminary data.</text>
</comment>
<evidence type="ECO:0000256" key="5">
    <source>
        <dbReference type="ARBA" id="ARBA00023136"/>
    </source>
</evidence>
<proteinExistence type="predicted"/>
<accession>A0ABQ0T7X5</accession>
<protein>
    <submittedName>
        <fullName evidence="8">MFS transporter</fullName>
    </submittedName>
</protein>
<dbReference type="SUPFAM" id="SSF103473">
    <property type="entry name" value="MFS general substrate transporter"/>
    <property type="match status" value="1"/>
</dbReference>
<keyword evidence="3 6" id="KW-0812">Transmembrane</keyword>
<feature type="transmembrane region" description="Helical" evidence="6">
    <location>
        <begin position="227"/>
        <end position="245"/>
    </location>
</feature>
<name>A0ABQ0T7X5_9BACL</name>
<feature type="transmembrane region" description="Helical" evidence="6">
    <location>
        <begin position="354"/>
        <end position="382"/>
    </location>
</feature>
<feature type="domain" description="Major facilitator superfamily (MFS) profile" evidence="7">
    <location>
        <begin position="15"/>
        <end position="456"/>
    </location>
</feature>
<keyword evidence="4 6" id="KW-1133">Transmembrane helix</keyword>
<feature type="transmembrane region" description="Helical" evidence="6">
    <location>
        <begin position="403"/>
        <end position="424"/>
    </location>
</feature>
<dbReference type="InterPro" id="IPR011701">
    <property type="entry name" value="MFS"/>
</dbReference>
<dbReference type="InterPro" id="IPR020846">
    <property type="entry name" value="MFS_dom"/>
</dbReference>
<keyword evidence="5 6" id="KW-0472">Membrane</keyword>
<gene>
    <name evidence="8" type="ORF">BFO01nite_12450</name>
</gene>
<feature type="transmembrane region" description="Helical" evidence="6">
    <location>
        <begin position="204"/>
        <end position="221"/>
    </location>
</feature>
<dbReference type="EMBL" id="BJOL01000006">
    <property type="protein sequence ID" value="GED57113.1"/>
    <property type="molecule type" value="Genomic_DNA"/>
</dbReference>